<dbReference type="AlphaFoldDB" id="A0A366B4G4"/>
<dbReference type="EMBL" id="QNUX01000001">
    <property type="protein sequence ID" value="RBN51906.1"/>
    <property type="molecule type" value="Genomic_DNA"/>
</dbReference>
<dbReference type="OrthoDB" id="1448782at2"/>
<evidence type="ECO:0000313" key="2">
    <source>
        <dbReference type="EMBL" id="RBN51906.1"/>
    </source>
</evidence>
<name>A0A366B4G4_9FLAO</name>
<feature type="transmembrane region" description="Helical" evidence="1">
    <location>
        <begin position="50"/>
        <end position="66"/>
    </location>
</feature>
<feature type="transmembrane region" description="Helical" evidence="1">
    <location>
        <begin position="94"/>
        <end position="111"/>
    </location>
</feature>
<comment type="caution">
    <text evidence="2">The sequence shown here is derived from an EMBL/GenBank/DDBJ whole genome shotgun (WGS) entry which is preliminary data.</text>
</comment>
<accession>A0A366B4G4</accession>
<sequence>MQNKQRHGCLTAWLIYLIIAYSFSAVFYFFKTEEMSNIAQYNISENMMLLYGSFAILGVIFSIMLLKWIKLGFWGILIISVILFVVQLLNSDRVMSPIFILLCLVILYGLLQFKKANVTGWNNLE</sequence>
<proteinExistence type="predicted"/>
<gene>
    <name evidence="2" type="ORF">DR980_01730</name>
</gene>
<dbReference type="RefSeq" id="WP_113633524.1">
    <property type="nucleotide sequence ID" value="NZ_QNUX01000001.1"/>
</dbReference>
<keyword evidence="1" id="KW-1133">Transmembrane helix</keyword>
<evidence type="ECO:0000256" key="1">
    <source>
        <dbReference type="SAM" id="Phobius"/>
    </source>
</evidence>
<reference evidence="2 3" key="1">
    <citation type="submission" date="2018-07" db="EMBL/GenBank/DDBJ databases">
        <title>Complete genome sequence of Flavobacterium psychrolimnae LMG 22018.</title>
        <authorList>
            <person name="Kim D.-U."/>
        </authorList>
    </citation>
    <scope>NUCLEOTIDE SEQUENCE [LARGE SCALE GENOMIC DNA]</scope>
    <source>
        <strain evidence="2 3">LMG 22018</strain>
    </source>
</reference>
<keyword evidence="1" id="KW-0812">Transmembrane</keyword>
<organism evidence="2 3">
    <name type="scientific">Flavobacterium psychrolimnae</name>
    <dbReference type="NCBI Taxonomy" id="249351"/>
    <lineage>
        <taxon>Bacteria</taxon>
        <taxon>Pseudomonadati</taxon>
        <taxon>Bacteroidota</taxon>
        <taxon>Flavobacteriia</taxon>
        <taxon>Flavobacteriales</taxon>
        <taxon>Flavobacteriaceae</taxon>
        <taxon>Flavobacterium</taxon>
    </lineage>
</organism>
<keyword evidence="3" id="KW-1185">Reference proteome</keyword>
<evidence type="ECO:0000313" key="3">
    <source>
        <dbReference type="Proteomes" id="UP000253676"/>
    </source>
</evidence>
<dbReference type="Proteomes" id="UP000253676">
    <property type="component" value="Unassembled WGS sequence"/>
</dbReference>
<feature type="transmembrane region" description="Helical" evidence="1">
    <location>
        <begin position="12"/>
        <end position="30"/>
    </location>
</feature>
<keyword evidence="1" id="KW-0472">Membrane</keyword>
<protein>
    <recommendedName>
        <fullName evidence="4">DUF4293 domain-containing protein</fullName>
    </recommendedName>
</protein>
<feature type="transmembrane region" description="Helical" evidence="1">
    <location>
        <begin position="71"/>
        <end position="88"/>
    </location>
</feature>
<evidence type="ECO:0008006" key="4">
    <source>
        <dbReference type="Google" id="ProtNLM"/>
    </source>
</evidence>